<comment type="caution">
    <text evidence="1">The sequence shown here is derived from an EMBL/GenBank/DDBJ whole genome shotgun (WGS) entry which is preliminary data.</text>
</comment>
<proteinExistence type="predicted"/>
<dbReference type="EMBL" id="LFRF01000020">
    <property type="protein sequence ID" value="KND89209.1"/>
    <property type="molecule type" value="Genomic_DNA"/>
</dbReference>
<organism evidence="1 2">
    <name type="scientific">Tolypocladium ophioglossoides (strain CBS 100239)</name>
    <name type="common">Snaketongue truffleclub</name>
    <name type="synonym">Elaphocordyceps ophioglossoides</name>
    <dbReference type="NCBI Taxonomy" id="1163406"/>
    <lineage>
        <taxon>Eukaryota</taxon>
        <taxon>Fungi</taxon>
        <taxon>Dikarya</taxon>
        <taxon>Ascomycota</taxon>
        <taxon>Pezizomycotina</taxon>
        <taxon>Sordariomycetes</taxon>
        <taxon>Hypocreomycetidae</taxon>
        <taxon>Hypocreales</taxon>
        <taxon>Ophiocordycipitaceae</taxon>
        <taxon>Tolypocladium</taxon>
    </lineage>
</organism>
<dbReference type="SUPFAM" id="SSF51445">
    <property type="entry name" value="(Trans)glycosidases"/>
    <property type="match status" value="1"/>
</dbReference>
<dbReference type="InterPro" id="IPR017853">
    <property type="entry name" value="GH"/>
</dbReference>
<gene>
    <name evidence="1" type="ORF">TOPH_06228</name>
</gene>
<sequence length="161" mass="18574">MGFDCGFDICPRLELNAANKLAYQEFLREVISTYQGVHDEEGRRADGKVLVLPGDSEELDKVNIWFMVGECPHLPSTPDQCNYFLRFSSKVSGRLTTPAEKYIRAIHEIAKRYFGSRVHYWHGMNETGDEKQYGCYDWPEVQEAAKELRELGPPTKHEDQQ</sequence>
<keyword evidence="2" id="KW-1185">Reference proteome</keyword>
<accession>A0A0L0N5B7</accession>
<evidence type="ECO:0000313" key="2">
    <source>
        <dbReference type="Proteomes" id="UP000036947"/>
    </source>
</evidence>
<evidence type="ECO:0000313" key="1">
    <source>
        <dbReference type="EMBL" id="KND89209.1"/>
    </source>
</evidence>
<protein>
    <submittedName>
        <fullName evidence="1">Uncharacterized protein</fullName>
    </submittedName>
</protein>
<reference evidence="1 2" key="1">
    <citation type="journal article" date="2015" name="BMC Genomics">
        <title>The genome of the truffle-parasite Tolypocladium ophioglossoides and the evolution of antifungal peptaibiotics.</title>
        <authorList>
            <person name="Quandt C.A."/>
            <person name="Bushley K.E."/>
            <person name="Spatafora J.W."/>
        </authorList>
    </citation>
    <scope>NUCLEOTIDE SEQUENCE [LARGE SCALE GENOMIC DNA]</scope>
    <source>
        <strain evidence="1 2">CBS 100239</strain>
    </source>
</reference>
<dbReference type="AlphaFoldDB" id="A0A0L0N5B7"/>
<name>A0A0L0N5B7_TOLOC</name>
<dbReference type="Proteomes" id="UP000036947">
    <property type="component" value="Unassembled WGS sequence"/>
</dbReference>
<dbReference type="OrthoDB" id="265717at2759"/>